<dbReference type="Proteomes" id="UP000005845">
    <property type="component" value="Unassembled WGS sequence"/>
</dbReference>
<evidence type="ECO:0000256" key="1">
    <source>
        <dbReference type="ARBA" id="ARBA00010875"/>
    </source>
</evidence>
<comment type="caution">
    <text evidence="10">The sequence shown here is derived from an EMBL/GenBank/DDBJ whole genome shotgun (WGS) entry which is preliminary data.</text>
</comment>
<comment type="subcellular location">
    <subcellularLocation>
        <location evidence="9">Cytoplasm</location>
    </subcellularLocation>
</comment>
<keyword evidence="5 9" id="KW-0479">Metal-binding</keyword>
<keyword evidence="3 9" id="KW-0698">rRNA processing</keyword>
<dbReference type="PANTHER" id="PTHR46986">
    <property type="entry name" value="ENDORIBONUCLEASE YBEY, CHLOROPLASTIC"/>
    <property type="match status" value="1"/>
</dbReference>
<dbReference type="EMBL" id="BAFC01000074">
    <property type="protein sequence ID" value="GAB39631.1"/>
    <property type="molecule type" value="Genomic_DNA"/>
</dbReference>
<dbReference type="InterPro" id="IPR023091">
    <property type="entry name" value="MetalPrtase_cat_dom_sf_prd"/>
</dbReference>
<dbReference type="PROSITE" id="PS01306">
    <property type="entry name" value="UPF0054"/>
    <property type="match status" value="1"/>
</dbReference>
<dbReference type="InterPro" id="IPR020549">
    <property type="entry name" value="YbeY_CS"/>
</dbReference>
<accession>H5U1M3</accession>
<reference evidence="10 11" key="1">
    <citation type="submission" date="2012-02" db="EMBL/GenBank/DDBJ databases">
        <title>Whole genome shotgun sequence of Gordonia sputi NBRC 100414.</title>
        <authorList>
            <person name="Yoshida I."/>
            <person name="Hosoyama A."/>
            <person name="Tsuchikane K."/>
            <person name="Katsumata H."/>
            <person name="Yamazaki S."/>
            <person name="Fujita N."/>
        </authorList>
    </citation>
    <scope>NUCLEOTIDE SEQUENCE [LARGE SCALE GENOMIC DNA]</scope>
    <source>
        <strain evidence="10 11">NBRC 100414</strain>
    </source>
</reference>
<name>H5U1M3_9ACTN</name>
<dbReference type="GO" id="GO:0008270">
    <property type="term" value="F:zinc ion binding"/>
    <property type="evidence" value="ECO:0007669"/>
    <property type="project" value="UniProtKB-UniRule"/>
</dbReference>
<evidence type="ECO:0000313" key="11">
    <source>
        <dbReference type="Proteomes" id="UP000005845"/>
    </source>
</evidence>
<keyword evidence="9" id="KW-0963">Cytoplasm</keyword>
<comment type="cofactor">
    <cofactor evidence="9">
        <name>Zn(2+)</name>
        <dbReference type="ChEBI" id="CHEBI:29105"/>
    </cofactor>
    <text evidence="9">Binds 1 zinc ion.</text>
</comment>
<dbReference type="GO" id="GO:0006364">
    <property type="term" value="P:rRNA processing"/>
    <property type="evidence" value="ECO:0007669"/>
    <property type="project" value="UniProtKB-UniRule"/>
</dbReference>
<keyword evidence="11" id="KW-1185">Reference proteome</keyword>
<gene>
    <name evidence="9" type="primary">ybeY</name>
    <name evidence="10" type="ORF">GOSPT_074_00280</name>
</gene>
<evidence type="ECO:0000256" key="7">
    <source>
        <dbReference type="ARBA" id="ARBA00022801"/>
    </source>
</evidence>
<feature type="binding site" evidence="9">
    <location>
        <position position="122"/>
    </location>
    <ligand>
        <name>Zn(2+)</name>
        <dbReference type="ChEBI" id="CHEBI:29105"/>
        <note>catalytic</note>
    </ligand>
</feature>
<keyword evidence="7 9" id="KW-0378">Hydrolase</keyword>
<evidence type="ECO:0000256" key="9">
    <source>
        <dbReference type="HAMAP-Rule" id="MF_00009"/>
    </source>
</evidence>
<dbReference type="NCBIfam" id="TIGR00043">
    <property type="entry name" value="rRNA maturation RNase YbeY"/>
    <property type="match status" value="1"/>
</dbReference>
<organism evidence="10 11">
    <name type="scientific">Gordonia sputi NBRC 100414</name>
    <dbReference type="NCBI Taxonomy" id="1089453"/>
    <lineage>
        <taxon>Bacteria</taxon>
        <taxon>Bacillati</taxon>
        <taxon>Actinomycetota</taxon>
        <taxon>Actinomycetes</taxon>
        <taxon>Mycobacteriales</taxon>
        <taxon>Gordoniaceae</taxon>
        <taxon>Gordonia</taxon>
    </lineage>
</organism>
<comment type="function">
    <text evidence="9">Single strand-specific metallo-endoribonuclease involved in late-stage 70S ribosome quality control and in maturation of the 3' terminus of the 16S rRNA.</text>
</comment>
<keyword evidence="8 9" id="KW-0862">Zinc</keyword>
<dbReference type="GO" id="GO:0005737">
    <property type="term" value="C:cytoplasm"/>
    <property type="evidence" value="ECO:0007669"/>
    <property type="project" value="UniProtKB-SubCell"/>
</dbReference>
<dbReference type="GO" id="GO:0004521">
    <property type="term" value="F:RNA endonuclease activity"/>
    <property type="evidence" value="ECO:0007669"/>
    <property type="project" value="UniProtKB-UniRule"/>
</dbReference>
<proteinExistence type="inferred from homology"/>
<protein>
    <recommendedName>
        <fullName evidence="9">Endoribonuclease YbeY</fullName>
        <ecNumber evidence="9">3.1.-.-</ecNumber>
    </recommendedName>
</protein>
<evidence type="ECO:0000256" key="5">
    <source>
        <dbReference type="ARBA" id="ARBA00022723"/>
    </source>
</evidence>
<evidence type="ECO:0000256" key="3">
    <source>
        <dbReference type="ARBA" id="ARBA00022552"/>
    </source>
</evidence>
<dbReference type="SUPFAM" id="SSF55486">
    <property type="entry name" value="Metalloproteases ('zincins'), catalytic domain"/>
    <property type="match status" value="1"/>
</dbReference>
<feature type="binding site" evidence="9">
    <location>
        <position position="128"/>
    </location>
    <ligand>
        <name>Zn(2+)</name>
        <dbReference type="ChEBI" id="CHEBI:29105"/>
        <note>catalytic</note>
    </ligand>
</feature>
<feature type="binding site" evidence="9">
    <location>
        <position position="118"/>
    </location>
    <ligand>
        <name>Zn(2+)</name>
        <dbReference type="ChEBI" id="CHEBI:29105"/>
        <note>catalytic</note>
    </ligand>
</feature>
<dbReference type="eggNOG" id="COG0319">
    <property type="taxonomic scope" value="Bacteria"/>
</dbReference>
<dbReference type="AlphaFoldDB" id="H5U1M3"/>
<dbReference type="InterPro" id="IPR002036">
    <property type="entry name" value="YbeY"/>
</dbReference>
<evidence type="ECO:0000256" key="2">
    <source>
        <dbReference type="ARBA" id="ARBA00022517"/>
    </source>
</evidence>
<dbReference type="PANTHER" id="PTHR46986:SF1">
    <property type="entry name" value="ENDORIBONUCLEASE YBEY, CHLOROPLASTIC"/>
    <property type="match status" value="1"/>
</dbReference>
<comment type="similarity">
    <text evidence="1 9">Belongs to the endoribonuclease YbeY family.</text>
</comment>
<dbReference type="HAMAP" id="MF_00009">
    <property type="entry name" value="Endoribonucl_YbeY"/>
    <property type="match status" value="1"/>
</dbReference>
<evidence type="ECO:0000256" key="4">
    <source>
        <dbReference type="ARBA" id="ARBA00022722"/>
    </source>
</evidence>
<dbReference type="RefSeq" id="WP_005206503.1">
    <property type="nucleotide sequence ID" value="NZ_BAFC01000074.1"/>
</dbReference>
<dbReference type="GO" id="GO:0004222">
    <property type="term" value="F:metalloendopeptidase activity"/>
    <property type="evidence" value="ECO:0007669"/>
    <property type="project" value="InterPro"/>
</dbReference>
<keyword evidence="6 9" id="KW-0255">Endonuclease</keyword>
<evidence type="ECO:0000256" key="6">
    <source>
        <dbReference type="ARBA" id="ARBA00022759"/>
    </source>
</evidence>
<keyword evidence="4 9" id="KW-0540">Nuclease</keyword>
<dbReference type="Pfam" id="PF02130">
    <property type="entry name" value="YbeY"/>
    <property type="match status" value="1"/>
</dbReference>
<keyword evidence="2 9" id="KW-0690">Ribosome biogenesis</keyword>
<evidence type="ECO:0000313" key="10">
    <source>
        <dbReference type="EMBL" id="GAB39631.1"/>
    </source>
</evidence>
<dbReference type="EC" id="3.1.-.-" evidence="9"/>
<sequence>MSIELANESGVEAPAELIIGAARFAVGAMDVNPAAELSLLLVDEDTMADMHVQWMDLPGPTDVMSFPMDELVPGGRPDAAEPGPAILGDIVICPAFAKRQAKEARRSFDHELAMLTIHGVLHLLGYDHAEPEEEKEMFGLQNSILEEFYAERHRIAQVQRQSDRDTKLLTNIGFSDIASVDAAPDASDPGHTPPKDT</sequence>
<evidence type="ECO:0000256" key="8">
    <source>
        <dbReference type="ARBA" id="ARBA00022833"/>
    </source>
</evidence>
<dbReference type="Gene3D" id="3.40.390.30">
    <property type="entry name" value="Metalloproteases ('zincins'), catalytic domain"/>
    <property type="match status" value="1"/>
</dbReference>